<name>A0A177L5C5_9BACI</name>
<accession>A0A177L5C5</accession>
<keyword evidence="2" id="KW-1185">Reference proteome</keyword>
<evidence type="ECO:0000313" key="1">
    <source>
        <dbReference type="EMBL" id="OAH60753.1"/>
    </source>
</evidence>
<sequence>MSVSIGLKDLHVAKLLTDKKGVGATYDTPVSLGRAISGTITPATNMAVLYADDGPAETGSSIGGIEVAFNIDDLTTEIQMLLLGNEKDTKGGVVSKTTDEAPYVAVGYEITRNDGKSHFVWLYKGMFQETEANHQTKGENVEFQTPTLTGRFIKRDFDDAWKYTFRSGDTGADAALAGNFFDEVVDPVVTAP</sequence>
<dbReference type="RefSeq" id="WP_063965882.1">
    <property type="nucleotide sequence ID" value="NZ_JBCNAN010000077.1"/>
</dbReference>
<organism evidence="1 2">
    <name type="scientific">Domibacillus aminovorans</name>
    <dbReference type="NCBI Taxonomy" id="29332"/>
    <lineage>
        <taxon>Bacteria</taxon>
        <taxon>Bacillati</taxon>
        <taxon>Bacillota</taxon>
        <taxon>Bacilli</taxon>
        <taxon>Bacillales</taxon>
        <taxon>Bacillaceae</taxon>
        <taxon>Domibacillus</taxon>
    </lineage>
</organism>
<dbReference type="InterPro" id="IPR006490">
    <property type="entry name" value="Maj_tail_phi13"/>
</dbReference>
<evidence type="ECO:0008006" key="3">
    <source>
        <dbReference type="Google" id="ProtNLM"/>
    </source>
</evidence>
<dbReference type="NCBIfam" id="TIGR01603">
    <property type="entry name" value="maj_tail_phi13"/>
    <property type="match status" value="1"/>
</dbReference>
<dbReference type="Pfam" id="PF04630">
    <property type="entry name" value="Phage_TTP_1"/>
    <property type="match status" value="1"/>
</dbReference>
<evidence type="ECO:0000313" key="2">
    <source>
        <dbReference type="Proteomes" id="UP000076935"/>
    </source>
</evidence>
<proteinExistence type="predicted"/>
<dbReference type="InterPro" id="IPR006724">
    <property type="entry name" value="Phage_TTP"/>
</dbReference>
<dbReference type="AlphaFoldDB" id="A0A177L5C5"/>
<dbReference type="Proteomes" id="UP000076935">
    <property type="component" value="Unassembled WGS sequence"/>
</dbReference>
<protein>
    <recommendedName>
        <fullName evidence="3">Phage tail protein</fullName>
    </recommendedName>
</protein>
<dbReference type="EMBL" id="LQWY01000033">
    <property type="protein sequence ID" value="OAH60753.1"/>
    <property type="molecule type" value="Genomic_DNA"/>
</dbReference>
<comment type="caution">
    <text evidence="1">The sequence shown here is derived from an EMBL/GenBank/DDBJ whole genome shotgun (WGS) entry which is preliminary data.</text>
</comment>
<reference evidence="1 2" key="1">
    <citation type="submission" date="2016-01" db="EMBL/GenBank/DDBJ databases">
        <title>Investigation of taxonomic status of Bacillus aminovorans.</title>
        <authorList>
            <person name="Verma A."/>
            <person name="Pal Y."/>
            <person name="Krishnamurthi S."/>
        </authorList>
    </citation>
    <scope>NUCLEOTIDE SEQUENCE [LARGE SCALE GENOMIC DNA]</scope>
    <source>
        <strain evidence="1 2">DSM 1314</strain>
    </source>
</reference>
<gene>
    <name evidence="1" type="ORF">AWH49_15550</name>
</gene>